<gene>
    <name evidence="2" type="ORF">I308_101932</name>
</gene>
<evidence type="ECO:0000313" key="3">
    <source>
        <dbReference type="Proteomes" id="UP000054399"/>
    </source>
</evidence>
<feature type="compositionally biased region" description="Gly residues" evidence="1">
    <location>
        <begin position="243"/>
        <end position="252"/>
    </location>
</feature>
<accession>A0ABR3BXE7</accession>
<feature type="compositionally biased region" description="Polar residues" evidence="1">
    <location>
        <begin position="90"/>
        <end position="104"/>
    </location>
</feature>
<feature type="compositionally biased region" description="Basic and acidic residues" evidence="1">
    <location>
        <begin position="75"/>
        <end position="85"/>
    </location>
</feature>
<feature type="compositionally biased region" description="Gly residues" evidence="1">
    <location>
        <begin position="215"/>
        <end position="227"/>
    </location>
</feature>
<comment type="caution">
    <text evidence="2">The sequence shown here is derived from an EMBL/GenBank/DDBJ whole genome shotgun (WGS) entry which is preliminary data.</text>
</comment>
<dbReference type="RefSeq" id="XP_066615260.1">
    <property type="nucleotide sequence ID" value="XM_066756483.1"/>
</dbReference>
<dbReference type="EMBL" id="ATAM02000003">
    <property type="protein sequence ID" value="KAL0252540.1"/>
    <property type="molecule type" value="Genomic_DNA"/>
</dbReference>
<feature type="region of interest" description="Disordered" evidence="1">
    <location>
        <begin position="43"/>
        <end position="268"/>
    </location>
</feature>
<feature type="compositionally biased region" description="Polar residues" evidence="1">
    <location>
        <begin position="139"/>
        <end position="161"/>
    </location>
</feature>
<organism evidence="2 3">
    <name type="scientific">Cryptococcus tetragattii IND107</name>
    <dbReference type="NCBI Taxonomy" id="1296105"/>
    <lineage>
        <taxon>Eukaryota</taxon>
        <taxon>Fungi</taxon>
        <taxon>Dikarya</taxon>
        <taxon>Basidiomycota</taxon>
        <taxon>Agaricomycotina</taxon>
        <taxon>Tremellomycetes</taxon>
        <taxon>Tremellales</taxon>
        <taxon>Cryptococcaceae</taxon>
        <taxon>Cryptococcus</taxon>
        <taxon>Cryptococcus gattii species complex</taxon>
    </lineage>
</organism>
<reference evidence="2" key="1">
    <citation type="submission" date="2015-01" db="EMBL/GenBank/DDBJ databases">
        <authorList>
            <consortium name="The Broad Institute Genomics Platform"/>
            <person name="Cuomo C."/>
            <person name="Litvintseva A."/>
            <person name="Chen Y."/>
            <person name="Heitman J."/>
            <person name="Sun S."/>
            <person name="Springer D."/>
            <person name="Dromer F."/>
            <person name="Young S."/>
            <person name="Zeng Q."/>
            <person name="Gargeya S."/>
            <person name="Abouelleil A."/>
            <person name="Alvarado L."/>
            <person name="Chapman S.B."/>
            <person name="Gainer-Dewar J."/>
            <person name="Goldberg J."/>
            <person name="Griggs A."/>
            <person name="Gujja S."/>
            <person name="Hansen M."/>
            <person name="Howarth C."/>
            <person name="Imamovic A."/>
            <person name="Larimer J."/>
            <person name="Murphy C."/>
            <person name="Naylor J."/>
            <person name="Pearson M."/>
            <person name="Priest M."/>
            <person name="Roberts A."/>
            <person name="Saif S."/>
            <person name="Shea T."/>
            <person name="Sykes S."/>
            <person name="Wortman J."/>
            <person name="Nusbaum C."/>
            <person name="Birren B."/>
        </authorList>
    </citation>
    <scope>NUCLEOTIDE SEQUENCE</scope>
    <source>
        <strain evidence="2">IND107</strain>
    </source>
</reference>
<name>A0ABR3BXE7_9TREE</name>
<evidence type="ECO:0000256" key="1">
    <source>
        <dbReference type="SAM" id="MobiDB-lite"/>
    </source>
</evidence>
<reference evidence="2" key="2">
    <citation type="submission" date="2024-01" db="EMBL/GenBank/DDBJ databases">
        <title>Comparative genomics of Cryptococcus and Kwoniella reveals pathogenesis evolution and contrasting modes of karyotype evolution via chromosome fusion or intercentromeric recombination.</title>
        <authorList>
            <person name="Coelho M.A."/>
            <person name="David-Palma M."/>
            <person name="Shea T."/>
            <person name="Bowers K."/>
            <person name="Mcginley-Smith S."/>
            <person name="Mohammad A.W."/>
            <person name="Gnirke A."/>
            <person name="Yurkov A.M."/>
            <person name="Nowrousian M."/>
            <person name="Sun S."/>
            <person name="Cuomo C.A."/>
            <person name="Heitman J."/>
        </authorList>
    </citation>
    <scope>NUCLEOTIDE SEQUENCE</scope>
    <source>
        <strain evidence="2">IND107</strain>
    </source>
</reference>
<feature type="compositionally biased region" description="Basic and acidic residues" evidence="1">
    <location>
        <begin position="9"/>
        <end position="28"/>
    </location>
</feature>
<protein>
    <submittedName>
        <fullName evidence="2">Uncharacterized protein</fullName>
    </submittedName>
</protein>
<evidence type="ECO:0000313" key="2">
    <source>
        <dbReference type="EMBL" id="KAL0252540.1"/>
    </source>
</evidence>
<proteinExistence type="predicted"/>
<feature type="region of interest" description="Disordered" evidence="1">
    <location>
        <begin position="1"/>
        <end position="30"/>
    </location>
</feature>
<dbReference type="GeneID" id="91988790"/>
<keyword evidence="3" id="KW-1185">Reference proteome</keyword>
<feature type="compositionally biased region" description="Polar residues" evidence="1">
    <location>
        <begin position="228"/>
        <end position="240"/>
    </location>
</feature>
<sequence length="268" mass="27573">MGLFGSSDPVKETEKALAREAKAEEKNIKQSVKSLNQVERAEAKAAKAEQQAEKHHLKASKFEEKTAGLLNKASSKHEEAYHKENIAASEVTQKQHAHSTLTHTVEQKKAQLDALQKKHQVNEQSRQSKLHEIAGPEASSGNSAGVTSQHHPSSQTDSQAAGTAVGGQNSGAGAPTTGGAGRNIGTAGHQQPGNAAGGALGHSQQGVPAGNLPAQGGGHGMTEGGISQGFNNAQQTNVNPNPGYGGITGSGNQGMSQGGKVTEAVHRM</sequence>
<feature type="compositionally biased region" description="Gly residues" evidence="1">
    <location>
        <begin position="164"/>
        <end position="182"/>
    </location>
</feature>
<feature type="compositionally biased region" description="Basic and acidic residues" evidence="1">
    <location>
        <begin position="43"/>
        <end position="66"/>
    </location>
</feature>
<dbReference type="Proteomes" id="UP000054399">
    <property type="component" value="Unassembled WGS sequence"/>
</dbReference>